<comment type="caution">
    <text evidence="2">The sequence shown here is derived from an EMBL/GenBank/DDBJ whole genome shotgun (WGS) entry which is preliminary data.</text>
</comment>
<proteinExistence type="predicted"/>
<accession>A0A1J9QLI5</accession>
<protein>
    <submittedName>
        <fullName evidence="2">Uncharacterized protein</fullName>
    </submittedName>
</protein>
<feature type="region of interest" description="Disordered" evidence="1">
    <location>
        <begin position="50"/>
        <end position="87"/>
    </location>
</feature>
<organism evidence="2 3">
    <name type="scientific">Emergomyces pasteurianus Ep9510</name>
    <dbReference type="NCBI Taxonomy" id="1447872"/>
    <lineage>
        <taxon>Eukaryota</taxon>
        <taxon>Fungi</taxon>
        <taxon>Dikarya</taxon>
        <taxon>Ascomycota</taxon>
        <taxon>Pezizomycotina</taxon>
        <taxon>Eurotiomycetes</taxon>
        <taxon>Eurotiomycetidae</taxon>
        <taxon>Onygenales</taxon>
        <taxon>Ajellomycetaceae</taxon>
        <taxon>Emergomyces</taxon>
    </lineage>
</organism>
<sequence length="106" mass="11310">MPAPTLKGFIIAPRACIVRDHSSAFDATQEEISRDYLLRSEQLTVSHLDLVPSDEPDGLTSSGGPSPSGLQPIGNAPNTHLDTEGGKQLIFCPPELAKELAMRGKT</sequence>
<dbReference type="Proteomes" id="UP000182235">
    <property type="component" value="Unassembled WGS sequence"/>
</dbReference>
<reference evidence="2 3" key="1">
    <citation type="submission" date="2015-07" db="EMBL/GenBank/DDBJ databases">
        <title>Emmonsia species relationships and genome sequence.</title>
        <authorList>
            <consortium name="The Broad Institute Genomics Platform"/>
            <person name="Cuomo C.A."/>
            <person name="Munoz J.F."/>
            <person name="Imamovic A."/>
            <person name="Priest M.E."/>
            <person name="Young S."/>
            <person name="Clay O.K."/>
            <person name="McEwen J.G."/>
        </authorList>
    </citation>
    <scope>NUCLEOTIDE SEQUENCE [LARGE SCALE GENOMIC DNA]</scope>
    <source>
        <strain evidence="2 3">UAMH 9510</strain>
    </source>
</reference>
<evidence type="ECO:0000313" key="2">
    <source>
        <dbReference type="EMBL" id="OJD17047.1"/>
    </source>
</evidence>
<evidence type="ECO:0000313" key="3">
    <source>
        <dbReference type="Proteomes" id="UP000182235"/>
    </source>
</evidence>
<dbReference type="EMBL" id="LGRN01000082">
    <property type="protein sequence ID" value="OJD17047.1"/>
    <property type="molecule type" value="Genomic_DNA"/>
</dbReference>
<feature type="compositionally biased region" description="Low complexity" evidence="1">
    <location>
        <begin position="58"/>
        <end position="72"/>
    </location>
</feature>
<keyword evidence="3" id="KW-1185">Reference proteome</keyword>
<name>A0A1J9QLI5_9EURO</name>
<gene>
    <name evidence="2" type="ORF">AJ78_02842</name>
</gene>
<dbReference type="AlphaFoldDB" id="A0A1J9QLI5"/>
<evidence type="ECO:0000256" key="1">
    <source>
        <dbReference type="SAM" id="MobiDB-lite"/>
    </source>
</evidence>